<sequence>MAEFTELGKHCDVAYCNLLDFLPFDCDGCGKTFCKIHKATDNHQCTQHLKSEEHTEYHGVKGINCFLHGCSNRELTPIPCPKCKNCFCLKHRHAQDHQCKVLAAETLNKVSKTSEHVKDILASKQPFVKKPIKKGSKSAKTAAKVALMKMKMNAIGDKGIPDTEKIYFQVYLPLKTPTKTKNIFFSKKWSIGRVIDEIASSTGLTNTNNTGTEKKLRLFSGENGILLETDQLLETIIDNDKYEVYSGSTVIIEYVPATCGLIEDISLYTGAVS</sequence>
<dbReference type="GO" id="GO:0005737">
    <property type="term" value="C:cytoplasm"/>
    <property type="evidence" value="ECO:0007669"/>
    <property type="project" value="TreeGrafter"/>
</dbReference>
<evidence type="ECO:0000256" key="4">
    <source>
        <dbReference type="PROSITE-ProRule" id="PRU00449"/>
    </source>
</evidence>
<dbReference type="Gene3D" id="4.10.1110.10">
    <property type="entry name" value="AN1-like Zinc finger"/>
    <property type="match status" value="2"/>
</dbReference>
<evidence type="ECO:0000313" key="7">
    <source>
        <dbReference type="Proteomes" id="UP001347796"/>
    </source>
</evidence>
<dbReference type="GO" id="GO:0008270">
    <property type="term" value="F:zinc ion binding"/>
    <property type="evidence" value="ECO:0007669"/>
    <property type="project" value="UniProtKB-KW"/>
</dbReference>
<dbReference type="InterPro" id="IPR035896">
    <property type="entry name" value="AN1-like_Znf"/>
</dbReference>
<dbReference type="SUPFAM" id="SSF118310">
    <property type="entry name" value="AN1-like Zinc finger"/>
    <property type="match status" value="2"/>
</dbReference>
<reference evidence="6 7" key="1">
    <citation type="submission" date="2024-01" db="EMBL/GenBank/DDBJ databases">
        <title>The genome of the rayed Mediterranean limpet Patella caerulea (Linnaeus, 1758).</title>
        <authorList>
            <person name="Anh-Thu Weber A."/>
            <person name="Halstead-Nussloch G."/>
        </authorList>
    </citation>
    <scope>NUCLEOTIDE SEQUENCE [LARGE SCALE GENOMIC DNA]</scope>
    <source>
        <strain evidence="6">AATW-2023a</strain>
        <tissue evidence="6">Whole specimen</tissue>
    </source>
</reference>
<organism evidence="6 7">
    <name type="scientific">Patella caerulea</name>
    <name type="common">Rayed Mediterranean limpet</name>
    <dbReference type="NCBI Taxonomy" id="87958"/>
    <lineage>
        <taxon>Eukaryota</taxon>
        <taxon>Metazoa</taxon>
        <taxon>Spiralia</taxon>
        <taxon>Lophotrochozoa</taxon>
        <taxon>Mollusca</taxon>
        <taxon>Gastropoda</taxon>
        <taxon>Patellogastropoda</taxon>
        <taxon>Patelloidea</taxon>
        <taxon>Patellidae</taxon>
        <taxon>Patella</taxon>
    </lineage>
</organism>
<dbReference type="PANTHER" id="PTHR14677">
    <property type="entry name" value="ARSENITE INDUCUBLE RNA ASSOCIATED PROTEIN AIP-1-RELATED"/>
    <property type="match status" value="1"/>
</dbReference>
<evidence type="ECO:0000256" key="3">
    <source>
        <dbReference type="ARBA" id="ARBA00022833"/>
    </source>
</evidence>
<dbReference type="Proteomes" id="UP001347796">
    <property type="component" value="Unassembled WGS sequence"/>
</dbReference>
<evidence type="ECO:0000259" key="5">
    <source>
        <dbReference type="PROSITE" id="PS51039"/>
    </source>
</evidence>
<protein>
    <recommendedName>
        <fullName evidence="5">AN1-type domain-containing protein</fullName>
    </recommendedName>
</protein>
<name>A0AAN8K4N8_PATCE</name>
<proteinExistence type="predicted"/>
<evidence type="ECO:0000313" key="6">
    <source>
        <dbReference type="EMBL" id="KAK6185823.1"/>
    </source>
</evidence>
<dbReference type="InterPro" id="IPR000058">
    <property type="entry name" value="Znf_AN1"/>
</dbReference>
<feature type="domain" description="AN1-type" evidence="5">
    <location>
        <begin position="59"/>
        <end position="107"/>
    </location>
</feature>
<dbReference type="Pfam" id="PF25327">
    <property type="entry name" value="UBL_ZFAND1"/>
    <property type="match status" value="1"/>
</dbReference>
<dbReference type="EMBL" id="JAZGQO010000006">
    <property type="protein sequence ID" value="KAK6185823.1"/>
    <property type="molecule type" value="Genomic_DNA"/>
</dbReference>
<gene>
    <name evidence="6" type="ORF">SNE40_007971</name>
</gene>
<dbReference type="InterPro" id="IPR057358">
    <property type="entry name" value="UBL_ZFAND1-like"/>
</dbReference>
<accession>A0AAN8K4N8</accession>
<dbReference type="PANTHER" id="PTHR14677:SF37">
    <property type="entry name" value="AN1-TYPE ZINC FINGER PROTEIN 1"/>
    <property type="match status" value="1"/>
</dbReference>
<keyword evidence="2 4" id="KW-0863">Zinc-finger</keyword>
<keyword evidence="1" id="KW-0479">Metal-binding</keyword>
<comment type="caution">
    <text evidence="6">The sequence shown here is derived from an EMBL/GenBank/DDBJ whole genome shotgun (WGS) entry which is preliminary data.</text>
</comment>
<evidence type="ECO:0000256" key="1">
    <source>
        <dbReference type="ARBA" id="ARBA00022723"/>
    </source>
</evidence>
<feature type="domain" description="AN1-type" evidence="5">
    <location>
        <begin position="5"/>
        <end position="53"/>
    </location>
</feature>
<dbReference type="SMART" id="SM00154">
    <property type="entry name" value="ZnF_AN1"/>
    <property type="match status" value="2"/>
</dbReference>
<dbReference type="AlphaFoldDB" id="A0AAN8K4N8"/>
<dbReference type="PROSITE" id="PS51039">
    <property type="entry name" value="ZF_AN1"/>
    <property type="match status" value="2"/>
</dbReference>
<dbReference type="Pfam" id="PF01428">
    <property type="entry name" value="zf-AN1"/>
    <property type="match status" value="2"/>
</dbReference>
<keyword evidence="3" id="KW-0862">Zinc</keyword>
<keyword evidence="7" id="KW-1185">Reference proteome</keyword>
<evidence type="ECO:0000256" key="2">
    <source>
        <dbReference type="ARBA" id="ARBA00022771"/>
    </source>
</evidence>